<dbReference type="InterPro" id="IPR023799">
    <property type="entry name" value="RbfA_dom_sf"/>
</dbReference>
<dbReference type="EMBL" id="JAMOKX010000007">
    <property type="protein sequence ID" value="MCL9820083.1"/>
    <property type="molecule type" value="Genomic_DNA"/>
</dbReference>
<dbReference type="NCBIfam" id="TIGR00082">
    <property type="entry name" value="rbfA"/>
    <property type="match status" value="1"/>
</dbReference>
<gene>
    <name evidence="2 3" type="primary">rbfA</name>
    <name evidence="3" type="ORF">NCR95_07905</name>
</gene>
<organism evidence="3 4">
    <name type="scientific">Helicobacter colisuis</name>
    <dbReference type="NCBI Taxonomy" id="2949739"/>
    <lineage>
        <taxon>Bacteria</taxon>
        <taxon>Pseudomonadati</taxon>
        <taxon>Campylobacterota</taxon>
        <taxon>Epsilonproteobacteria</taxon>
        <taxon>Campylobacterales</taxon>
        <taxon>Helicobacteraceae</taxon>
        <taxon>Helicobacter</taxon>
    </lineage>
</organism>
<evidence type="ECO:0000256" key="1">
    <source>
        <dbReference type="ARBA" id="ARBA00022517"/>
    </source>
</evidence>
<dbReference type="HAMAP" id="MF_00003">
    <property type="entry name" value="RbfA"/>
    <property type="match status" value="1"/>
</dbReference>
<reference evidence="3" key="1">
    <citation type="submission" date="2022-06" db="EMBL/GenBank/DDBJ databases">
        <title>Helicobacter colisuis sp. nov.</title>
        <authorList>
            <person name="Papic B."/>
            <person name="Gruntar I."/>
        </authorList>
    </citation>
    <scope>NUCLEOTIDE SEQUENCE</scope>
    <source>
        <strain evidence="3">11154-15</strain>
    </source>
</reference>
<evidence type="ECO:0000313" key="3">
    <source>
        <dbReference type="EMBL" id="MCL9820083.1"/>
    </source>
</evidence>
<dbReference type="Proteomes" id="UP001057522">
    <property type="component" value="Unassembled WGS sequence"/>
</dbReference>
<comment type="function">
    <text evidence="2">One of several proteins that assist in the late maturation steps of the functional core of the 30S ribosomal subunit. Associates with free 30S ribosomal subunits (but not with 30S subunits that are part of 70S ribosomes or polysomes). Required for efficient processing of 16S rRNA. May interact with the 5'-terminal helix region of 16S rRNA.</text>
</comment>
<dbReference type="RefSeq" id="WP_112057429.1">
    <property type="nucleotide sequence ID" value="NZ_JAMOKW010000002.1"/>
</dbReference>
<evidence type="ECO:0000313" key="4">
    <source>
        <dbReference type="Proteomes" id="UP001057522"/>
    </source>
</evidence>
<comment type="similarity">
    <text evidence="2">Belongs to the RbfA family.</text>
</comment>
<comment type="subcellular location">
    <subcellularLocation>
        <location evidence="2">Cytoplasm</location>
    </subcellularLocation>
</comment>
<evidence type="ECO:0000256" key="2">
    <source>
        <dbReference type="HAMAP-Rule" id="MF_00003"/>
    </source>
</evidence>
<keyword evidence="2" id="KW-0963">Cytoplasm</keyword>
<dbReference type="Pfam" id="PF02033">
    <property type="entry name" value="RBFA"/>
    <property type="match status" value="1"/>
</dbReference>
<dbReference type="SUPFAM" id="SSF89919">
    <property type="entry name" value="Ribosome-binding factor A, RbfA"/>
    <property type="match status" value="1"/>
</dbReference>
<keyword evidence="4" id="KW-1185">Reference proteome</keyword>
<protein>
    <recommendedName>
        <fullName evidence="2">Ribosome-binding factor A</fullName>
    </recommendedName>
</protein>
<sequence>MKNIKLERTQSLLKELIPMALANLNDTRLNSLNVVEVKCSKGKYSAQVFLESSFLTTHEQAEILNQLKKARNLIKEYCLEETGWFRCPDFQFFFDDSLERENRLDKIFHTIALEKEKRNNNVN</sequence>
<keyword evidence="1 2" id="KW-0690">Ribosome biogenesis</keyword>
<dbReference type="Gene3D" id="3.30.300.20">
    <property type="match status" value="1"/>
</dbReference>
<accession>A0ABT0TVX5</accession>
<dbReference type="NCBIfam" id="NF001806">
    <property type="entry name" value="PRK00521.3-4"/>
    <property type="match status" value="1"/>
</dbReference>
<comment type="subunit">
    <text evidence="2">Monomer. Binds 30S ribosomal subunits, but not 50S ribosomal subunits or 70S ribosomes.</text>
</comment>
<name>A0ABT0TVX5_9HELI</name>
<proteinExistence type="inferred from homology"/>
<dbReference type="InterPro" id="IPR000238">
    <property type="entry name" value="RbfA"/>
</dbReference>
<dbReference type="InterPro" id="IPR015946">
    <property type="entry name" value="KH_dom-like_a/b"/>
</dbReference>
<comment type="caution">
    <text evidence="3">The sequence shown here is derived from an EMBL/GenBank/DDBJ whole genome shotgun (WGS) entry which is preliminary data.</text>
</comment>